<sequence>MCSWVFTVWTFCLIFTRVFGEEIQPQLRVLANNELQKANSLLVEFGLSVEIQCSIPRDTSRGVEFLYLRKQTHGSVPRTIDIQRTNFTRLSYIRIVTLDDTGIYLCSFRSLTAITNIYVVKLVKRKNGTVATETTEEEIDSKILVRRTLRTTSTAVEDVDPNDQFMMCICQFAPSVQLEMVLVSWEGGLTDDLDNTTVYERSTWRHSSTNEIGSKLGLSTPNANVASPAPVDVGVRVFAKWQLPLELTGKWMPQRLLNVYDLEDIMGFSVLLDEKAVSTLTVLTFPLENMHHLRPLPLSHILV</sequence>
<dbReference type="EMBL" id="UYRU01043824">
    <property type="protein sequence ID" value="VDK84000.1"/>
    <property type="molecule type" value="Genomic_DNA"/>
</dbReference>
<organism evidence="3 4">
    <name type="scientific">Dibothriocephalus latus</name>
    <name type="common">Fish tapeworm</name>
    <name type="synonym">Diphyllobothrium latum</name>
    <dbReference type="NCBI Taxonomy" id="60516"/>
    <lineage>
        <taxon>Eukaryota</taxon>
        <taxon>Metazoa</taxon>
        <taxon>Spiralia</taxon>
        <taxon>Lophotrochozoa</taxon>
        <taxon>Platyhelminthes</taxon>
        <taxon>Cestoda</taxon>
        <taxon>Eucestoda</taxon>
        <taxon>Diphyllobothriidea</taxon>
        <taxon>Diphyllobothriidae</taxon>
        <taxon>Dibothriocephalus</taxon>
    </lineage>
</organism>
<keyword evidence="4" id="KW-1185">Reference proteome</keyword>
<dbReference type="AlphaFoldDB" id="A0A3P6TYG8"/>
<dbReference type="InterPro" id="IPR007110">
    <property type="entry name" value="Ig-like_dom"/>
</dbReference>
<keyword evidence="1" id="KW-0732">Signal</keyword>
<reference evidence="3 4" key="1">
    <citation type="submission" date="2018-11" db="EMBL/GenBank/DDBJ databases">
        <authorList>
            <consortium name="Pathogen Informatics"/>
        </authorList>
    </citation>
    <scope>NUCLEOTIDE SEQUENCE [LARGE SCALE GENOMIC DNA]</scope>
</reference>
<evidence type="ECO:0000313" key="4">
    <source>
        <dbReference type="Proteomes" id="UP000281553"/>
    </source>
</evidence>
<evidence type="ECO:0000256" key="1">
    <source>
        <dbReference type="SAM" id="SignalP"/>
    </source>
</evidence>
<feature type="chain" id="PRO_5017956808" description="Ig-like domain-containing protein" evidence="1">
    <location>
        <begin position="21"/>
        <end position="303"/>
    </location>
</feature>
<proteinExistence type="predicted"/>
<evidence type="ECO:0000259" key="2">
    <source>
        <dbReference type="PROSITE" id="PS50835"/>
    </source>
</evidence>
<feature type="signal peptide" evidence="1">
    <location>
        <begin position="1"/>
        <end position="20"/>
    </location>
</feature>
<dbReference type="Proteomes" id="UP000281553">
    <property type="component" value="Unassembled WGS sequence"/>
</dbReference>
<gene>
    <name evidence="3" type="ORF">DILT_LOCUS3537</name>
</gene>
<evidence type="ECO:0000313" key="3">
    <source>
        <dbReference type="EMBL" id="VDK84000.1"/>
    </source>
</evidence>
<name>A0A3P6TYG8_DIBLA</name>
<dbReference type="PROSITE" id="PS50835">
    <property type="entry name" value="IG_LIKE"/>
    <property type="match status" value="1"/>
</dbReference>
<accession>A0A3P6TYG8</accession>
<protein>
    <recommendedName>
        <fullName evidence="2">Ig-like domain-containing protein</fullName>
    </recommendedName>
</protein>
<dbReference type="OrthoDB" id="6240176at2759"/>
<feature type="domain" description="Ig-like" evidence="2">
    <location>
        <begin position="25"/>
        <end position="106"/>
    </location>
</feature>